<reference evidence="7 8" key="1">
    <citation type="submission" date="2020-08" db="EMBL/GenBank/DDBJ databases">
        <title>Sequencing the genomes of 1000 actinobacteria strains.</title>
        <authorList>
            <person name="Klenk H.-P."/>
        </authorList>
    </citation>
    <scope>NUCLEOTIDE SEQUENCE [LARGE SCALE GENOMIC DNA]</scope>
    <source>
        <strain evidence="7 8">DSM 46887</strain>
    </source>
</reference>
<sequence length="341" mass="37578">MTKNRPADFQNPYPAYSLRLPETLAGVTVRQLAVQHRAAAEAADVTAAITGGLHGAHAPVTYERAVHVDGLGHTNEIFLAYWLDAETEKAWAADHPLDSWAAPELTAEGGPIGLWSETLWAPVDHFETSYSYDSPSWGLASRFPAEPNVYHSYHGAMRDRIAAAEDGGLAGEAEYPPRTGPVESAGRHLVVTTPGNLCLIRSPQGWKQCPDEERAWFEQRVVPVYREGVDYLAGNPRESGCLSARLVDMTASNDDRMQTATLAWFLSLSHLERWTHSHPTHIAIYRSFGEFAAQFAPDIHMTLGHEVYVAPEGTAMEYLNCHDRTGLLPHFPAAEWGGALR</sequence>
<dbReference type="InterPro" id="IPR025702">
    <property type="entry name" value="OXD"/>
</dbReference>
<evidence type="ECO:0000313" key="7">
    <source>
        <dbReference type="EMBL" id="MBB5823116.1"/>
    </source>
</evidence>
<gene>
    <name evidence="7" type="ORF">F4562_006178</name>
</gene>
<dbReference type="RefSeq" id="WP_184540072.1">
    <property type="nucleotide sequence ID" value="NZ_JACHMP010000001.1"/>
</dbReference>
<accession>A0A7W9IMM7</accession>
<name>A0A7W9IMM7_9ACTN</name>
<dbReference type="Proteomes" id="UP000540685">
    <property type="component" value="Unassembled WGS sequence"/>
</dbReference>
<dbReference type="GO" id="GO:0046872">
    <property type="term" value="F:metal ion binding"/>
    <property type="evidence" value="ECO:0007669"/>
    <property type="project" value="UniProtKB-KW"/>
</dbReference>
<dbReference type="GO" id="GO:0016829">
    <property type="term" value="F:lyase activity"/>
    <property type="evidence" value="ECO:0007669"/>
    <property type="project" value="UniProtKB-KW"/>
</dbReference>
<dbReference type="Pfam" id="PF13816">
    <property type="entry name" value="Dehydratase_hem"/>
    <property type="match status" value="1"/>
</dbReference>
<evidence type="ECO:0000256" key="6">
    <source>
        <dbReference type="ARBA" id="ARBA00034312"/>
    </source>
</evidence>
<protein>
    <submittedName>
        <fullName evidence="7">Aldoxime dehydratase</fullName>
        <ecNumber evidence="7">4.99.1.5</ecNumber>
    </submittedName>
</protein>
<comment type="similarity">
    <text evidence="6">Belongs to the heme-containing dehydratase family.</text>
</comment>
<keyword evidence="8" id="KW-1185">Reference proteome</keyword>
<evidence type="ECO:0000313" key="8">
    <source>
        <dbReference type="Proteomes" id="UP000540685"/>
    </source>
</evidence>
<keyword evidence="2" id="KW-0349">Heme</keyword>
<keyword evidence="4" id="KW-0408">Iron</keyword>
<keyword evidence="3" id="KW-0479">Metal-binding</keyword>
<evidence type="ECO:0000256" key="4">
    <source>
        <dbReference type="ARBA" id="ARBA00023004"/>
    </source>
</evidence>
<dbReference type="EC" id="4.99.1.5" evidence="7"/>
<proteinExistence type="inferred from homology"/>
<evidence type="ECO:0000256" key="1">
    <source>
        <dbReference type="ARBA" id="ARBA00001970"/>
    </source>
</evidence>
<keyword evidence="5 7" id="KW-0456">Lyase</keyword>
<evidence type="ECO:0000256" key="5">
    <source>
        <dbReference type="ARBA" id="ARBA00023239"/>
    </source>
</evidence>
<dbReference type="EMBL" id="JACHMP010000001">
    <property type="protein sequence ID" value="MBB5823116.1"/>
    <property type="molecule type" value="Genomic_DNA"/>
</dbReference>
<evidence type="ECO:0000256" key="2">
    <source>
        <dbReference type="ARBA" id="ARBA00022617"/>
    </source>
</evidence>
<comment type="caution">
    <text evidence="7">The sequence shown here is derived from an EMBL/GenBank/DDBJ whole genome shotgun (WGS) entry which is preliminary data.</text>
</comment>
<organism evidence="7 8">
    <name type="scientific">Streptosporangium becharense</name>
    <dbReference type="NCBI Taxonomy" id="1816182"/>
    <lineage>
        <taxon>Bacteria</taxon>
        <taxon>Bacillati</taxon>
        <taxon>Actinomycetota</taxon>
        <taxon>Actinomycetes</taxon>
        <taxon>Streptosporangiales</taxon>
        <taxon>Streptosporangiaceae</taxon>
        <taxon>Streptosporangium</taxon>
    </lineage>
</organism>
<comment type="cofactor">
    <cofactor evidence="1">
        <name>heme b</name>
        <dbReference type="ChEBI" id="CHEBI:60344"/>
    </cofactor>
</comment>
<dbReference type="AlphaFoldDB" id="A0A7W9IMM7"/>
<evidence type="ECO:0000256" key="3">
    <source>
        <dbReference type="ARBA" id="ARBA00022723"/>
    </source>
</evidence>